<gene>
    <name evidence="2" type="ORF">STEHIDRAFT_143299</name>
</gene>
<dbReference type="RefSeq" id="XP_007311730.1">
    <property type="nucleotide sequence ID" value="XM_007311668.1"/>
</dbReference>
<feature type="region of interest" description="Disordered" evidence="1">
    <location>
        <begin position="1"/>
        <end position="29"/>
    </location>
</feature>
<dbReference type="OMA" id="INDFSHQ"/>
<dbReference type="Proteomes" id="UP000053927">
    <property type="component" value="Unassembled WGS sequence"/>
</dbReference>
<dbReference type="KEGG" id="shs:STEHIDRAFT_143299"/>
<dbReference type="EMBL" id="JH687408">
    <property type="protein sequence ID" value="EIM79167.1"/>
    <property type="molecule type" value="Genomic_DNA"/>
</dbReference>
<accession>R7RXS4</accession>
<evidence type="ECO:0000313" key="2">
    <source>
        <dbReference type="EMBL" id="EIM79167.1"/>
    </source>
</evidence>
<proteinExistence type="predicted"/>
<feature type="region of interest" description="Disordered" evidence="1">
    <location>
        <begin position="69"/>
        <end position="99"/>
    </location>
</feature>
<keyword evidence="3" id="KW-1185">Reference proteome</keyword>
<dbReference type="GeneID" id="18799186"/>
<protein>
    <submittedName>
        <fullName evidence="2">Uncharacterized protein</fullName>
    </submittedName>
</protein>
<organism evidence="2 3">
    <name type="scientific">Stereum hirsutum (strain FP-91666)</name>
    <name type="common">White-rot fungus</name>
    <dbReference type="NCBI Taxonomy" id="721885"/>
    <lineage>
        <taxon>Eukaryota</taxon>
        <taxon>Fungi</taxon>
        <taxon>Dikarya</taxon>
        <taxon>Basidiomycota</taxon>
        <taxon>Agaricomycotina</taxon>
        <taxon>Agaricomycetes</taxon>
        <taxon>Russulales</taxon>
        <taxon>Stereaceae</taxon>
        <taxon>Stereum</taxon>
    </lineage>
</organism>
<evidence type="ECO:0000256" key="1">
    <source>
        <dbReference type="SAM" id="MobiDB-lite"/>
    </source>
</evidence>
<name>R7RXS4_STEHR</name>
<sequence>MSDMTSDHENKEEMLREQLRQARRELEEEKRANIAADAALRAQEAQESRKRNDEILGQLRDLAGTLGEQREMHQECRSMGQKVGDEDGTEKSSGVATLRGMMNELREAQTAHEGHHKERAVKADVDAVLAEARRNNAEQRATFTSLSDELLEDSARHHEHLRSLLLASASARESLADA</sequence>
<evidence type="ECO:0000313" key="3">
    <source>
        <dbReference type="Proteomes" id="UP000053927"/>
    </source>
</evidence>
<dbReference type="AlphaFoldDB" id="R7RXS4"/>
<reference evidence="3" key="1">
    <citation type="journal article" date="2012" name="Science">
        <title>The Paleozoic origin of enzymatic lignin decomposition reconstructed from 31 fungal genomes.</title>
        <authorList>
            <person name="Floudas D."/>
            <person name="Binder M."/>
            <person name="Riley R."/>
            <person name="Barry K."/>
            <person name="Blanchette R.A."/>
            <person name="Henrissat B."/>
            <person name="Martinez A.T."/>
            <person name="Otillar R."/>
            <person name="Spatafora J.W."/>
            <person name="Yadav J.S."/>
            <person name="Aerts A."/>
            <person name="Benoit I."/>
            <person name="Boyd A."/>
            <person name="Carlson A."/>
            <person name="Copeland A."/>
            <person name="Coutinho P.M."/>
            <person name="de Vries R.P."/>
            <person name="Ferreira P."/>
            <person name="Findley K."/>
            <person name="Foster B."/>
            <person name="Gaskell J."/>
            <person name="Glotzer D."/>
            <person name="Gorecki P."/>
            <person name="Heitman J."/>
            <person name="Hesse C."/>
            <person name="Hori C."/>
            <person name="Igarashi K."/>
            <person name="Jurgens J.A."/>
            <person name="Kallen N."/>
            <person name="Kersten P."/>
            <person name="Kohler A."/>
            <person name="Kuees U."/>
            <person name="Kumar T.K.A."/>
            <person name="Kuo A."/>
            <person name="LaButti K."/>
            <person name="Larrondo L.F."/>
            <person name="Lindquist E."/>
            <person name="Ling A."/>
            <person name="Lombard V."/>
            <person name="Lucas S."/>
            <person name="Lundell T."/>
            <person name="Martin R."/>
            <person name="McLaughlin D.J."/>
            <person name="Morgenstern I."/>
            <person name="Morin E."/>
            <person name="Murat C."/>
            <person name="Nagy L.G."/>
            <person name="Nolan M."/>
            <person name="Ohm R.A."/>
            <person name="Patyshakuliyeva A."/>
            <person name="Rokas A."/>
            <person name="Ruiz-Duenas F.J."/>
            <person name="Sabat G."/>
            <person name="Salamov A."/>
            <person name="Samejima M."/>
            <person name="Schmutz J."/>
            <person name="Slot J.C."/>
            <person name="St John F."/>
            <person name="Stenlid J."/>
            <person name="Sun H."/>
            <person name="Sun S."/>
            <person name="Syed K."/>
            <person name="Tsang A."/>
            <person name="Wiebenga A."/>
            <person name="Young D."/>
            <person name="Pisabarro A."/>
            <person name="Eastwood D.C."/>
            <person name="Martin F."/>
            <person name="Cullen D."/>
            <person name="Grigoriev I.V."/>
            <person name="Hibbett D.S."/>
        </authorList>
    </citation>
    <scope>NUCLEOTIDE SEQUENCE [LARGE SCALE GENOMIC DNA]</scope>
    <source>
        <strain evidence="3">FP-91666</strain>
    </source>
</reference>